<gene>
    <name evidence="3" type="ORF">HPB48_002676</name>
</gene>
<keyword evidence="2" id="KW-0472">Membrane</keyword>
<reference evidence="3 4" key="1">
    <citation type="journal article" date="2020" name="Cell">
        <title>Large-Scale Comparative Analyses of Tick Genomes Elucidate Their Genetic Diversity and Vector Capacities.</title>
        <authorList>
            <consortium name="Tick Genome and Microbiome Consortium (TIGMIC)"/>
            <person name="Jia N."/>
            <person name="Wang J."/>
            <person name="Shi W."/>
            <person name="Du L."/>
            <person name="Sun Y."/>
            <person name="Zhan W."/>
            <person name="Jiang J.F."/>
            <person name="Wang Q."/>
            <person name="Zhang B."/>
            <person name="Ji P."/>
            <person name="Bell-Sakyi L."/>
            <person name="Cui X.M."/>
            <person name="Yuan T.T."/>
            <person name="Jiang B.G."/>
            <person name="Yang W.F."/>
            <person name="Lam T.T."/>
            <person name="Chang Q.C."/>
            <person name="Ding S.J."/>
            <person name="Wang X.J."/>
            <person name="Zhu J.G."/>
            <person name="Ruan X.D."/>
            <person name="Zhao L."/>
            <person name="Wei J.T."/>
            <person name="Ye R.Z."/>
            <person name="Que T.C."/>
            <person name="Du C.H."/>
            <person name="Zhou Y.H."/>
            <person name="Cheng J.X."/>
            <person name="Dai P.F."/>
            <person name="Guo W.B."/>
            <person name="Han X.H."/>
            <person name="Huang E.J."/>
            <person name="Li L.F."/>
            <person name="Wei W."/>
            <person name="Gao Y.C."/>
            <person name="Liu J.Z."/>
            <person name="Shao H.Z."/>
            <person name="Wang X."/>
            <person name="Wang C.C."/>
            <person name="Yang T.C."/>
            <person name="Huo Q.B."/>
            <person name="Li W."/>
            <person name="Chen H.Y."/>
            <person name="Chen S.E."/>
            <person name="Zhou L.G."/>
            <person name="Ni X.B."/>
            <person name="Tian J.H."/>
            <person name="Sheng Y."/>
            <person name="Liu T."/>
            <person name="Pan Y.S."/>
            <person name="Xia L.Y."/>
            <person name="Li J."/>
            <person name="Zhao F."/>
            <person name="Cao W.C."/>
        </authorList>
    </citation>
    <scope>NUCLEOTIDE SEQUENCE [LARGE SCALE GENOMIC DNA]</scope>
    <source>
        <strain evidence="3">HaeL-2018</strain>
    </source>
</reference>
<organism evidence="3 4">
    <name type="scientific">Haemaphysalis longicornis</name>
    <name type="common">Bush tick</name>
    <dbReference type="NCBI Taxonomy" id="44386"/>
    <lineage>
        <taxon>Eukaryota</taxon>
        <taxon>Metazoa</taxon>
        <taxon>Ecdysozoa</taxon>
        <taxon>Arthropoda</taxon>
        <taxon>Chelicerata</taxon>
        <taxon>Arachnida</taxon>
        <taxon>Acari</taxon>
        <taxon>Parasitiformes</taxon>
        <taxon>Ixodida</taxon>
        <taxon>Ixodoidea</taxon>
        <taxon>Ixodidae</taxon>
        <taxon>Haemaphysalinae</taxon>
        <taxon>Haemaphysalis</taxon>
    </lineage>
</organism>
<comment type="caution">
    <text evidence="3">The sequence shown here is derived from an EMBL/GenBank/DDBJ whole genome shotgun (WGS) entry which is preliminary data.</text>
</comment>
<dbReference type="AlphaFoldDB" id="A0A9J6FJ45"/>
<protein>
    <recommendedName>
        <fullName evidence="5">Syndecan</fullName>
    </recommendedName>
</protein>
<evidence type="ECO:0000256" key="1">
    <source>
        <dbReference type="SAM" id="MobiDB-lite"/>
    </source>
</evidence>
<dbReference type="VEuPathDB" id="VectorBase:HLOH_042083"/>
<keyword evidence="2" id="KW-0812">Transmembrane</keyword>
<accession>A0A9J6FJ45</accession>
<evidence type="ECO:0000313" key="3">
    <source>
        <dbReference type="EMBL" id="KAH9366398.1"/>
    </source>
</evidence>
<feature type="region of interest" description="Disordered" evidence="1">
    <location>
        <begin position="1"/>
        <end position="21"/>
    </location>
</feature>
<evidence type="ECO:0000256" key="2">
    <source>
        <dbReference type="SAM" id="Phobius"/>
    </source>
</evidence>
<proteinExistence type="predicted"/>
<keyword evidence="2" id="KW-1133">Transmembrane helix</keyword>
<keyword evidence="4" id="KW-1185">Reference proteome</keyword>
<evidence type="ECO:0008006" key="5">
    <source>
        <dbReference type="Google" id="ProtNLM"/>
    </source>
</evidence>
<dbReference type="EMBL" id="JABSTR010000004">
    <property type="protein sequence ID" value="KAH9366398.1"/>
    <property type="molecule type" value="Genomic_DNA"/>
</dbReference>
<feature type="region of interest" description="Disordered" evidence="1">
    <location>
        <begin position="88"/>
        <end position="109"/>
    </location>
</feature>
<feature type="transmembrane region" description="Helical" evidence="2">
    <location>
        <begin position="58"/>
        <end position="79"/>
    </location>
</feature>
<dbReference type="Proteomes" id="UP000821853">
    <property type="component" value="Chromosome 2"/>
</dbReference>
<evidence type="ECO:0000313" key="4">
    <source>
        <dbReference type="Proteomes" id="UP000821853"/>
    </source>
</evidence>
<sequence length="117" mass="12494">MSEKRDSVNSGSPSLIAEGPESVFDTATNSTILANDITSGNASALHQSSSPGTLGTDAAIGVGVAGGLAVIIMLVFLLVSLKALRRRKEEDEESLHESSESQGHGPWYRRMYQDFRN</sequence>
<name>A0A9J6FJ45_HAELO</name>